<feature type="non-terminal residue" evidence="2">
    <location>
        <position position="1"/>
    </location>
</feature>
<feature type="non-terminal residue" evidence="2">
    <location>
        <position position="235"/>
    </location>
</feature>
<gene>
    <name evidence="2" type="ORF">NliqN6_3912</name>
</gene>
<sequence>GITDQLAQLDLPSPQGFAFPTRGEAAAALADNHPFDDARTTTTTTGRRAAGAAGAAAGGAGSGASSHARTPSNADQLAARLASMPLPNPERLDEASTRARRESISEQLSAQLAGMSLPRPERIFGGDDQDPSAQRPGGVGPDAWDKVTLAEGEEIPEAVRRGSVVGITSPTASSHAATFAGPPMVDGRNKPSIRGAKPSLSSIKDVGETPEPAQPARKTASGTIAAPSTAPAPVP</sequence>
<feature type="compositionally biased region" description="Basic and acidic residues" evidence="1">
    <location>
        <begin position="90"/>
        <end position="104"/>
    </location>
</feature>
<reference evidence="2" key="1">
    <citation type="submission" date="2020-07" db="EMBL/GenBank/DDBJ databases">
        <title>Draft Genome Sequence of a Deep-Sea Yeast, Naganishia (Cryptococcus) liquefaciens strain N6.</title>
        <authorList>
            <person name="Han Y.W."/>
            <person name="Kajitani R."/>
            <person name="Morimoto H."/>
            <person name="Parhat M."/>
            <person name="Tsubouchi H."/>
            <person name="Bakenova O."/>
            <person name="Ogata M."/>
            <person name="Argunhan B."/>
            <person name="Aoki R."/>
            <person name="Kajiwara S."/>
            <person name="Itoh T."/>
            <person name="Iwasaki H."/>
        </authorList>
    </citation>
    <scope>NUCLEOTIDE SEQUENCE</scope>
    <source>
        <strain evidence="2">N6</strain>
    </source>
</reference>
<feature type="region of interest" description="Disordered" evidence="1">
    <location>
        <begin position="29"/>
        <end position="235"/>
    </location>
</feature>
<protein>
    <submittedName>
        <fullName evidence="2">Uncharacterized protein</fullName>
    </submittedName>
</protein>
<accession>A0A8H3TVK2</accession>
<evidence type="ECO:0000313" key="3">
    <source>
        <dbReference type="Proteomes" id="UP000620104"/>
    </source>
</evidence>
<dbReference type="EMBL" id="BLZA01000022">
    <property type="protein sequence ID" value="GHJ87510.1"/>
    <property type="molecule type" value="Genomic_DNA"/>
</dbReference>
<evidence type="ECO:0000313" key="2">
    <source>
        <dbReference type="EMBL" id="GHJ87510.1"/>
    </source>
</evidence>
<dbReference type="AlphaFoldDB" id="A0A8H3TVK2"/>
<evidence type="ECO:0000256" key="1">
    <source>
        <dbReference type="SAM" id="MobiDB-lite"/>
    </source>
</evidence>
<name>A0A8H3TVK2_9TREE</name>
<feature type="compositionally biased region" description="Low complexity" evidence="1">
    <location>
        <begin position="40"/>
        <end position="55"/>
    </location>
</feature>
<feature type="compositionally biased region" description="Polar residues" evidence="1">
    <location>
        <begin position="166"/>
        <end position="176"/>
    </location>
</feature>
<keyword evidence="3" id="KW-1185">Reference proteome</keyword>
<proteinExistence type="predicted"/>
<dbReference type="Proteomes" id="UP000620104">
    <property type="component" value="Unassembled WGS sequence"/>
</dbReference>
<comment type="caution">
    <text evidence="2">The sequence shown here is derived from an EMBL/GenBank/DDBJ whole genome shotgun (WGS) entry which is preliminary data.</text>
</comment>
<organism evidence="2 3">
    <name type="scientific">Naganishia liquefaciens</name>
    <dbReference type="NCBI Taxonomy" id="104408"/>
    <lineage>
        <taxon>Eukaryota</taxon>
        <taxon>Fungi</taxon>
        <taxon>Dikarya</taxon>
        <taxon>Basidiomycota</taxon>
        <taxon>Agaricomycotina</taxon>
        <taxon>Tremellomycetes</taxon>
        <taxon>Filobasidiales</taxon>
        <taxon>Filobasidiaceae</taxon>
        <taxon>Naganishia</taxon>
    </lineage>
</organism>